<dbReference type="CDD" id="cd11386">
    <property type="entry name" value="MCP_signal"/>
    <property type="match status" value="1"/>
</dbReference>
<evidence type="ECO:0000259" key="6">
    <source>
        <dbReference type="PROSITE" id="PS50885"/>
    </source>
</evidence>
<dbReference type="SMART" id="SM00283">
    <property type="entry name" value="MA"/>
    <property type="match status" value="1"/>
</dbReference>
<dbReference type="Proteomes" id="UP000784128">
    <property type="component" value="Unassembled WGS sequence"/>
</dbReference>
<keyword evidence="1 3" id="KW-0807">Transducer</keyword>
<keyword evidence="4" id="KW-1133">Transmembrane helix</keyword>
<dbReference type="CDD" id="cd06225">
    <property type="entry name" value="HAMP"/>
    <property type="match status" value="1"/>
</dbReference>
<dbReference type="RefSeq" id="WP_214299854.1">
    <property type="nucleotide sequence ID" value="NZ_JAHDYS010000011.1"/>
</dbReference>
<dbReference type="PRINTS" id="PR00260">
    <property type="entry name" value="CHEMTRNSDUCR"/>
</dbReference>
<dbReference type="CDD" id="cd19411">
    <property type="entry name" value="MCP2201-like_sensor"/>
    <property type="match status" value="1"/>
</dbReference>
<sequence length="542" mass="58002">MTILTMKIGTKLAAGFGLILLLVVLLITFVGVQLVSVSTAARQIEADIANSKSAVSIVTTVKDNGISSMEMLLSTNSDHHATVIKQIEERNQASAKVFDSLNKSLSNSPQDGKLLAEMKKHRGIYIEGLEKVMKLLQAGKRDEATYVAGEEMVPMLDPYLNALKRLDDHQQVKLESSIARIEKAAVTTRNMAILLGCVVVLLGVCCSFFIIRSITKPLNQMRTTITDVEQTGDFTSRVTVTSTDEVGVTAQAFDDLMIALQQTFKEVLESVAKVLESSQSIWSTSSQVSVSVSNQSISTSAMAAAVEEMTVSISHVSDRAREALEISRQSGKLSTEGGTIITQAAAEMTRIADSVRHASHTIEEVSQHSNQIGEIVNTIEDIADQTNLLALNAAIEAARAGEQGRGFAVVADEVRALAERTTKATKEISGMIGAMQQSAHSAVDAMVSTVDRVNQGVSLANQAGVAIGQIKEGESQVDTVVNYISQALSEQSSVSNEFASQVEKVANITNENSAAATELADEANKLQELANIMQAAVGRFKI</sequence>
<feature type="domain" description="HAMP" evidence="6">
    <location>
        <begin position="212"/>
        <end position="265"/>
    </location>
</feature>
<keyword evidence="8" id="KW-1185">Reference proteome</keyword>
<organism evidence="7 8">
    <name type="scientific">Pelotalea chapellei</name>
    <dbReference type="NCBI Taxonomy" id="44671"/>
    <lineage>
        <taxon>Bacteria</taxon>
        <taxon>Pseudomonadati</taxon>
        <taxon>Thermodesulfobacteriota</taxon>
        <taxon>Desulfuromonadia</taxon>
        <taxon>Geobacterales</taxon>
        <taxon>Geobacteraceae</taxon>
        <taxon>Pelotalea</taxon>
    </lineage>
</organism>
<dbReference type="InterPro" id="IPR024478">
    <property type="entry name" value="HlyB_4HB_MCP"/>
</dbReference>
<dbReference type="Pfam" id="PF12729">
    <property type="entry name" value="4HB_MCP_1"/>
    <property type="match status" value="1"/>
</dbReference>
<dbReference type="SMART" id="SM00304">
    <property type="entry name" value="HAMP"/>
    <property type="match status" value="1"/>
</dbReference>
<dbReference type="SUPFAM" id="SSF58104">
    <property type="entry name" value="Methyl-accepting chemotaxis protein (MCP) signaling domain"/>
    <property type="match status" value="1"/>
</dbReference>
<keyword evidence="4" id="KW-0812">Transmembrane</keyword>
<proteinExistence type="inferred from homology"/>
<evidence type="ECO:0000256" key="4">
    <source>
        <dbReference type="SAM" id="Phobius"/>
    </source>
</evidence>
<comment type="caution">
    <text evidence="7">The sequence shown here is derived from an EMBL/GenBank/DDBJ whole genome shotgun (WGS) entry which is preliminary data.</text>
</comment>
<evidence type="ECO:0000259" key="5">
    <source>
        <dbReference type="PROSITE" id="PS50111"/>
    </source>
</evidence>
<dbReference type="InterPro" id="IPR047347">
    <property type="entry name" value="YvaQ-like_sensor"/>
</dbReference>
<gene>
    <name evidence="7" type="ORF">KJB30_12710</name>
</gene>
<dbReference type="Gene3D" id="1.10.287.950">
    <property type="entry name" value="Methyl-accepting chemotaxis protein"/>
    <property type="match status" value="1"/>
</dbReference>
<protein>
    <submittedName>
        <fullName evidence="7">Methyl-accepting chemotaxis protein</fullName>
    </submittedName>
</protein>
<evidence type="ECO:0000256" key="1">
    <source>
        <dbReference type="ARBA" id="ARBA00023224"/>
    </source>
</evidence>
<evidence type="ECO:0000256" key="3">
    <source>
        <dbReference type="PROSITE-ProRule" id="PRU00284"/>
    </source>
</evidence>
<feature type="domain" description="Methyl-accepting transducer" evidence="5">
    <location>
        <begin position="270"/>
        <end position="506"/>
    </location>
</feature>
<reference evidence="7 8" key="1">
    <citation type="submission" date="2021-05" db="EMBL/GenBank/DDBJ databases">
        <title>The draft genome of Geobacter chapellei DSM 13688.</title>
        <authorList>
            <person name="Xu Z."/>
            <person name="Masuda Y."/>
            <person name="Itoh H."/>
            <person name="Senoo K."/>
        </authorList>
    </citation>
    <scope>NUCLEOTIDE SEQUENCE [LARGE SCALE GENOMIC DNA]</scope>
    <source>
        <strain evidence="7 8">DSM 13688</strain>
    </source>
</reference>
<evidence type="ECO:0000256" key="2">
    <source>
        <dbReference type="ARBA" id="ARBA00029447"/>
    </source>
</evidence>
<accession>A0ABS5UAF0</accession>
<dbReference type="Pfam" id="PF00672">
    <property type="entry name" value="HAMP"/>
    <property type="match status" value="1"/>
</dbReference>
<dbReference type="Gene3D" id="6.10.340.10">
    <property type="match status" value="1"/>
</dbReference>
<evidence type="ECO:0000313" key="8">
    <source>
        <dbReference type="Proteomes" id="UP000784128"/>
    </source>
</evidence>
<name>A0ABS5UAF0_9BACT</name>
<dbReference type="InterPro" id="IPR003660">
    <property type="entry name" value="HAMP_dom"/>
</dbReference>
<dbReference type="Pfam" id="PF00015">
    <property type="entry name" value="MCPsignal"/>
    <property type="match status" value="1"/>
</dbReference>
<dbReference type="PANTHER" id="PTHR32089">
    <property type="entry name" value="METHYL-ACCEPTING CHEMOTAXIS PROTEIN MCPB"/>
    <property type="match status" value="1"/>
</dbReference>
<dbReference type="PROSITE" id="PS50111">
    <property type="entry name" value="CHEMOTAXIS_TRANSDUC_2"/>
    <property type="match status" value="1"/>
</dbReference>
<dbReference type="PROSITE" id="PS50885">
    <property type="entry name" value="HAMP"/>
    <property type="match status" value="1"/>
</dbReference>
<comment type="similarity">
    <text evidence="2">Belongs to the methyl-accepting chemotaxis (MCP) protein family.</text>
</comment>
<evidence type="ECO:0000313" key="7">
    <source>
        <dbReference type="EMBL" id="MBT1072652.1"/>
    </source>
</evidence>
<keyword evidence="4" id="KW-0472">Membrane</keyword>
<feature type="transmembrane region" description="Helical" evidence="4">
    <location>
        <begin position="191"/>
        <end position="211"/>
    </location>
</feature>
<dbReference type="EMBL" id="JAHDYS010000011">
    <property type="protein sequence ID" value="MBT1072652.1"/>
    <property type="molecule type" value="Genomic_DNA"/>
</dbReference>
<dbReference type="InterPro" id="IPR004089">
    <property type="entry name" value="MCPsignal_dom"/>
</dbReference>
<dbReference type="InterPro" id="IPR004090">
    <property type="entry name" value="Chemotax_Me-accpt_rcpt"/>
</dbReference>
<dbReference type="PANTHER" id="PTHR32089:SF112">
    <property type="entry name" value="LYSOZYME-LIKE PROTEIN-RELATED"/>
    <property type="match status" value="1"/>
</dbReference>